<dbReference type="SUPFAM" id="SSF46689">
    <property type="entry name" value="Homeodomain-like"/>
    <property type="match status" value="2"/>
</dbReference>
<sequence>MKPLFFRVPSVDQRSFRIQKENGPSFYGQLHFHPEIQLTLIEKGEGTLVVGNRIDRFQPYDLLLLGSNLPHVLRSTPLAGNEQAVSTSILFMGEPFEQQLLAFPEMVHLKQLLSEARHGVRLQVSADDSIVQEFEQLPELRPFQQFLFLVRMLDQLAGNQQREILSRMAYERPSRPDDHQRLERIFSYILQHYATPIGLEEVANVANLTPGAFCRFFRQHTRKTFSHLLNEVRIEHACRLLRESRESISEIAFQCGYTNLSNFNRRFKEITGMPPREYVRTYRM</sequence>
<dbReference type="OrthoDB" id="792101at2"/>
<dbReference type="InterPro" id="IPR018062">
    <property type="entry name" value="HTH_AraC-typ_CS"/>
</dbReference>
<dbReference type="InterPro" id="IPR009057">
    <property type="entry name" value="Homeodomain-like_sf"/>
</dbReference>
<dbReference type="GO" id="GO:0003700">
    <property type="term" value="F:DNA-binding transcription factor activity"/>
    <property type="evidence" value="ECO:0007669"/>
    <property type="project" value="InterPro"/>
</dbReference>
<dbReference type="Gene3D" id="1.10.10.60">
    <property type="entry name" value="Homeodomain-like"/>
    <property type="match status" value="2"/>
</dbReference>
<accession>A0A2S7IHW2</accession>
<evidence type="ECO:0000259" key="4">
    <source>
        <dbReference type="PROSITE" id="PS01124"/>
    </source>
</evidence>
<evidence type="ECO:0000256" key="2">
    <source>
        <dbReference type="ARBA" id="ARBA00023125"/>
    </source>
</evidence>
<dbReference type="SUPFAM" id="SSF51182">
    <property type="entry name" value="RmlC-like cupins"/>
    <property type="match status" value="1"/>
</dbReference>
<organism evidence="5 6">
    <name type="scientific">Siphonobacter curvatus</name>
    <dbReference type="NCBI Taxonomy" id="2094562"/>
    <lineage>
        <taxon>Bacteria</taxon>
        <taxon>Pseudomonadati</taxon>
        <taxon>Bacteroidota</taxon>
        <taxon>Cytophagia</taxon>
        <taxon>Cytophagales</taxon>
        <taxon>Cytophagaceae</taxon>
        <taxon>Siphonobacter</taxon>
    </lineage>
</organism>
<reference evidence="6" key="1">
    <citation type="submission" date="2018-02" db="EMBL/GenBank/DDBJ databases">
        <title>Genome sequencing of Solimonas sp. HR-BB.</title>
        <authorList>
            <person name="Lee Y."/>
            <person name="Jeon C.O."/>
        </authorList>
    </citation>
    <scope>NUCLEOTIDE SEQUENCE [LARGE SCALE GENOMIC DNA]</scope>
    <source>
        <strain evidence="6">HR-U</strain>
    </source>
</reference>
<dbReference type="RefSeq" id="WP_104714989.1">
    <property type="nucleotide sequence ID" value="NZ_PTRA01000004.1"/>
</dbReference>
<dbReference type="InterPro" id="IPR003313">
    <property type="entry name" value="AraC-bd"/>
</dbReference>
<proteinExistence type="predicted"/>
<dbReference type="Pfam" id="PF02311">
    <property type="entry name" value="AraC_binding"/>
    <property type="match status" value="1"/>
</dbReference>
<dbReference type="InterPro" id="IPR018060">
    <property type="entry name" value="HTH_AraC"/>
</dbReference>
<dbReference type="PROSITE" id="PS00041">
    <property type="entry name" value="HTH_ARAC_FAMILY_1"/>
    <property type="match status" value="1"/>
</dbReference>
<dbReference type="GO" id="GO:0043565">
    <property type="term" value="F:sequence-specific DNA binding"/>
    <property type="evidence" value="ECO:0007669"/>
    <property type="project" value="InterPro"/>
</dbReference>
<evidence type="ECO:0000256" key="1">
    <source>
        <dbReference type="ARBA" id="ARBA00023015"/>
    </source>
</evidence>
<keyword evidence="3" id="KW-0804">Transcription</keyword>
<protein>
    <submittedName>
        <fullName evidence="5">AraC family transcriptional regulator</fullName>
    </submittedName>
</protein>
<dbReference type="PANTHER" id="PTHR43280:SF27">
    <property type="entry name" value="TRANSCRIPTIONAL REGULATOR MTLR"/>
    <property type="match status" value="1"/>
</dbReference>
<dbReference type="SMART" id="SM00342">
    <property type="entry name" value="HTH_ARAC"/>
    <property type="match status" value="1"/>
</dbReference>
<keyword evidence="6" id="KW-1185">Reference proteome</keyword>
<dbReference type="AlphaFoldDB" id="A0A2S7IHW2"/>
<evidence type="ECO:0000313" key="6">
    <source>
        <dbReference type="Proteomes" id="UP000239590"/>
    </source>
</evidence>
<evidence type="ECO:0000256" key="3">
    <source>
        <dbReference type="ARBA" id="ARBA00023163"/>
    </source>
</evidence>
<dbReference type="InterPro" id="IPR011051">
    <property type="entry name" value="RmlC_Cupin_sf"/>
</dbReference>
<dbReference type="EMBL" id="PTRA01000004">
    <property type="protein sequence ID" value="PQA55523.1"/>
    <property type="molecule type" value="Genomic_DNA"/>
</dbReference>
<dbReference type="Gene3D" id="2.60.120.10">
    <property type="entry name" value="Jelly Rolls"/>
    <property type="match status" value="1"/>
</dbReference>
<dbReference type="PROSITE" id="PS01124">
    <property type="entry name" value="HTH_ARAC_FAMILY_2"/>
    <property type="match status" value="1"/>
</dbReference>
<dbReference type="InterPro" id="IPR020449">
    <property type="entry name" value="Tscrpt_reg_AraC-type_HTH"/>
</dbReference>
<gene>
    <name evidence="5" type="ORF">C5O19_19070</name>
</gene>
<feature type="domain" description="HTH araC/xylS-type" evidence="4">
    <location>
        <begin position="183"/>
        <end position="281"/>
    </location>
</feature>
<comment type="caution">
    <text evidence="5">The sequence shown here is derived from an EMBL/GenBank/DDBJ whole genome shotgun (WGS) entry which is preliminary data.</text>
</comment>
<keyword evidence="1" id="KW-0805">Transcription regulation</keyword>
<dbReference type="Proteomes" id="UP000239590">
    <property type="component" value="Unassembled WGS sequence"/>
</dbReference>
<dbReference type="PANTHER" id="PTHR43280">
    <property type="entry name" value="ARAC-FAMILY TRANSCRIPTIONAL REGULATOR"/>
    <property type="match status" value="1"/>
</dbReference>
<evidence type="ECO:0000313" key="5">
    <source>
        <dbReference type="EMBL" id="PQA55523.1"/>
    </source>
</evidence>
<dbReference type="PRINTS" id="PR00032">
    <property type="entry name" value="HTHARAC"/>
</dbReference>
<name>A0A2S7IHW2_9BACT</name>
<keyword evidence="2" id="KW-0238">DNA-binding</keyword>
<dbReference type="Pfam" id="PF12833">
    <property type="entry name" value="HTH_18"/>
    <property type="match status" value="1"/>
</dbReference>
<dbReference type="InterPro" id="IPR014710">
    <property type="entry name" value="RmlC-like_jellyroll"/>
</dbReference>